<evidence type="ECO:0000313" key="1">
    <source>
        <dbReference type="EMBL" id="MFD0766390.1"/>
    </source>
</evidence>
<comment type="caution">
    <text evidence="1">The sequence shown here is derived from an EMBL/GenBank/DDBJ whole genome shotgun (WGS) entry which is preliminary data.</text>
</comment>
<name>A0ABW2ZJH3_9SPHI</name>
<dbReference type="EMBL" id="JBHTIA010000012">
    <property type="protein sequence ID" value="MFD0766390.1"/>
    <property type="molecule type" value="Genomic_DNA"/>
</dbReference>
<protein>
    <recommendedName>
        <fullName evidence="3">DUF4476 domain-containing protein</fullName>
    </recommendedName>
</protein>
<proteinExistence type="predicted"/>
<evidence type="ECO:0000313" key="2">
    <source>
        <dbReference type="Proteomes" id="UP001597073"/>
    </source>
</evidence>
<evidence type="ECO:0008006" key="3">
    <source>
        <dbReference type="Google" id="ProtNLM"/>
    </source>
</evidence>
<dbReference type="Proteomes" id="UP001597073">
    <property type="component" value="Unassembled WGS sequence"/>
</dbReference>
<organism evidence="1 2">
    <name type="scientific">Mucilaginibacter lutimaris</name>
    <dbReference type="NCBI Taxonomy" id="931629"/>
    <lineage>
        <taxon>Bacteria</taxon>
        <taxon>Pseudomonadati</taxon>
        <taxon>Bacteroidota</taxon>
        <taxon>Sphingobacteriia</taxon>
        <taxon>Sphingobacteriales</taxon>
        <taxon>Sphingobacteriaceae</taxon>
        <taxon>Mucilaginibacter</taxon>
    </lineage>
</organism>
<gene>
    <name evidence="1" type="ORF">ACFQZI_16125</name>
</gene>
<dbReference type="RefSeq" id="WP_377144254.1">
    <property type="nucleotide sequence ID" value="NZ_JBHTIA010000012.1"/>
</dbReference>
<accession>A0ABW2ZJH3</accession>
<reference evidence="2" key="1">
    <citation type="journal article" date="2019" name="Int. J. Syst. Evol. Microbiol.">
        <title>The Global Catalogue of Microorganisms (GCM) 10K type strain sequencing project: providing services to taxonomists for standard genome sequencing and annotation.</title>
        <authorList>
            <consortium name="The Broad Institute Genomics Platform"/>
            <consortium name="The Broad Institute Genome Sequencing Center for Infectious Disease"/>
            <person name="Wu L."/>
            <person name="Ma J."/>
        </authorList>
    </citation>
    <scope>NUCLEOTIDE SEQUENCE [LARGE SCALE GENOMIC DNA]</scope>
    <source>
        <strain evidence="2">CCUG 60742</strain>
    </source>
</reference>
<keyword evidence="2" id="KW-1185">Reference proteome</keyword>
<sequence>MLSNITMFKSAVLKVFTVILFFVALTGCDVKKEKFTTQGWDDGDGLTFPRREGMLDDLLATHKLKGLTFKQAVGLLKYPQRNGFTEKKFEYEIIRKMDGIDTVYAKSLVLYLNKDSVVSDYKIIEKDNKEKLNEKHEKQKADKK</sequence>